<name>A0A2I1DQF5_9PROT</name>
<organism evidence="12 13">
    <name type="scientific">Acidithiobacillus marinus</name>
    <dbReference type="NCBI Taxonomy" id="187490"/>
    <lineage>
        <taxon>Bacteria</taxon>
        <taxon>Pseudomonadati</taxon>
        <taxon>Pseudomonadota</taxon>
        <taxon>Acidithiobacillia</taxon>
        <taxon>Acidithiobacillales</taxon>
        <taxon>Acidithiobacillaceae</taxon>
        <taxon>Acidithiobacillus</taxon>
    </lineage>
</organism>
<keyword evidence="6 10" id="KW-0479">Metal-binding</keyword>
<dbReference type="GO" id="GO:0000287">
    <property type="term" value="F:magnesium ion binding"/>
    <property type="evidence" value="ECO:0007669"/>
    <property type="project" value="UniProtKB-UniRule"/>
</dbReference>
<dbReference type="InterPro" id="IPR012337">
    <property type="entry name" value="RNaseH-like_sf"/>
</dbReference>
<evidence type="ECO:0000259" key="11">
    <source>
        <dbReference type="PROSITE" id="PS50879"/>
    </source>
</evidence>
<evidence type="ECO:0000313" key="13">
    <source>
        <dbReference type="Proteomes" id="UP000234329"/>
    </source>
</evidence>
<proteinExistence type="inferred from homology"/>
<dbReference type="PANTHER" id="PTHR10642:SF26">
    <property type="entry name" value="RIBONUCLEASE H1"/>
    <property type="match status" value="1"/>
</dbReference>
<sequence>MSEKVVELFTDGGCRGNPGIGAWGAWLRRENQEKVLWGFEPESTNNRMELTAALRGLEALKRPTRVQVVSDSRYLRDGMTQWLAGWQKRGWRTAGGAPVKNQDIWERLVQVAAPHQIEWVWVRGHSGHAENEQVDALLNRVMDQFGAGKQRQEGEGWLYDK</sequence>
<dbReference type="InterPro" id="IPR002156">
    <property type="entry name" value="RNaseH_domain"/>
</dbReference>
<dbReference type="EC" id="3.1.26.4" evidence="4 10"/>
<evidence type="ECO:0000256" key="5">
    <source>
        <dbReference type="ARBA" id="ARBA00022722"/>
    </source>
</evidence>
<reference evidence="12 13" key="1">
    <citation type="submission" date="2017-03" db="EMBL/GenBank/DDBJ databases">
        <title>Draft genime sequence of the acidophilic sulfur-oxidizing bacterium Acidithiobacillus sp. SH, isolated from seawater.</title>
        <authorList>
            <person name="Sharmin S."/>
            <person name="Tokuhisa M."/>
            <person name="Kanao T."/>
            <person name="Kamimura K."/>
        </authorList>
    </citation>
    <scope>NUCLEOTIDE SEQUENCE [LARGE SCALE GENOMIC DNA]</scope>
    <source>
        <strain evidence="12 13">SH</strain>
    </source>
</reference>
<dbReference type="FunCoup" id="A0A2I1DQF5">
    <property type="interactions" value="241"/>
</dbReference>
<dbReference type="CDD" id="cd09278">
    <property type="entry name" value="RNase_HI_prokaryote_like"/>
    <property type="match status" value="1"/>
</dbReference>
<keyword evidence="13" id="KW-1185">Reference proteome</keyword>
<keyword evidence="8 10" id="KW-0378">Hydrolase</keyword>
<evidence type="ECO:0000256" key="4">
    <source>
        <dbReference type="ARBA" id="ARBA00012180"/>
    </source>
</evidence>
<dbReference type="OrthoDB" id="5290237at2"/>
<dbReference type="SUPFAM" id="SSF53098">
    <property type="entry name" value="Ribonuclease H-like"/>
    <property type="match status" value="1"/>
</dbReference>
<protein>
    <recommendedName>
        <fullName evidence="4 10">Ribonuclease H</fullName>
        <shortName evidence="10">RNase H</shortName>
        <ecNumber evidence="4 10">3.1.26.4</ecNumber>
    </recommendedName>
</protein>
<evidence type="ECO:0000313" key="12">
    <source>
        <dbReference type="EMBL" id="PKY12108.1"/>
    </source>
</evidence>
<feature type="domain" description="RNase H type-1" evidence="11">
    <location>
        <begin position="2"/>
        <end position="143"/>
    </location>
</feature>
<keyword evidence="10" id="KW-0963">Cytoplasm</keyword>
<evidence type="ECO:0000256" key="8">
    <source>
        <dbReference type="ARBA" id="ARBA00022801"/>
    </source>
</evidence>
<evidence type="ECO:0000256" key="3">
    <source>
        <dbReference type="ARBA" id="ARBA00011245"/>
    </source>
</evidence>
<evidence type="ECO:0000256" key="2">
    <source>
        <dbReference type="ARBA" id="ARBA00005300"/>
    </source>
</evidence>
<evidence type="ECO:0000256" key="6">
    <source>
        <dbReference type="ARBA" id="ARBA00022723"/>
    </source>
</evidence>
<feature type="binding site" evidence="10">
    <location>
        <position position="49"/>
    </location>
    <ligand>
        <name>Mg(2+)</name>
        <dbReference type="ChEBI" id="CHEBI:18420"/>
        <label>1</label>
    </ligand>
</feature>
<evidence type="ECO:0000256" key="7">
    <source>
        <dbReference type="ARBA" id="ARBA00022759"/>
    </source>
</evidence>
<dbReference type="Gene3D" id="3.30.420.10">
    <property type="entry name" value="Ribonuclease H-like superfamily/Ribonuclease H"/>
    <property type="match status" value="1"/>
</dbReference>
<dbReference type="InterPro" id="IPR022892">
    <property type="entry name" value="RNaseHI"/>
</dbReference>
<dbReference type="Proteomes" id="UP000234329">
    <property type="component" value="Unassembled WGS sequence"/>
</dbReference>
<dbReference type="AlphaFoldDB" id="A0A2I1DQF5"/>
<dbReference type="GO" id="GO:0043137">
    <property type="term" value="P:DNA replication, removal of RNA primer"/>
    <property type="evidence" value="ECO:0007669"/>
    <property type="project" value="TreeGrafter"/>
</dbReference>
<comment type="similarity">
    <text evidence="2 10">Belongs to the RNase H family.</text>
</comment>
<dbReference type="EMBL" id="MXAV01000004">
    <property type="protein sequence ID" value="PKY12108.1"/>
    <property type="molecule type" value="Genomic_DNA"/>
</dbReference>
<keyword evidence="9 10" id="KW-0460">Magnesium</keyword>
<dbReference type="InParanoid" id="A0A2I1DQF5"/>
<comment type="caution">
    <text evidence="12">The sequence shown here is derived from an EMBL/GenBank/DDBJ whole genome shotgun (WGS) entry which is preliminary data.</text>
</comment>
<comment type="subunit">
    <text evidence="3 10">Monomer.</text>
</comment>
<feature type="binding site" evidence="10">
    <location>
        <position position="11"/>
    </location>
    <ligand>
        <name>Mg(2+)</name>
        <dbReference type="ChEBI" id="CHEBI:18420"/>
        <label>2</label>
    </ligand>
</feature>
<keyword evidence="7 10" id="KW-0255">Endonuclease</keyword>
<feature type="binding site" evidence="10">
    <location>
        <position position="71"/>
    </location>
    <ligand>
        <name>Mg(2+)</name>
        <dbReference type="ChEBI" id="CHEBI:18420"/>
        <label>1</label>
    </ligand>
</feature>
<dbReference type="GO" id="GO:0003676">
    <property type="term" value="F:nucleic acid binding"/>
    <property type="evidence" value="ECO:0007669"/>
    <property type="project" value="InterPro"/>
</dbReference>
<dbReference type="NCBIfam" id="NF001236">
    <property type="entry name" value="PRK00203.1"/>
    <property type="match status" value="1"/>
</dbReference>
<comment type="catalytic activity">
    <reaction evidence="1 10">
        <text>Endonucleolytic cleavage to 5'-phosphomonoester.</text>
        <dbReference type="EC" id="3.1.26.4"/>
    </reaction>
</comment>
<dbReference type="InterPro" id="IPR050092">
    <property type="entry name" value="RNase_H"/>
</dbReference>
<accession>A0A2I1DQF5</accession>
<dbReference type="RefSeq" id="WP_101536687.1">
    <property type="nucleotide sequence ID" value="NZ_MXAV01000004.1"/>
</dbReference>
<dbReference type="HAMAP" id="MF_00042">
    <property type="entry name" value="RNase_H"/>
    <property type="match status" value="1"/>
</dbReference>
<evidence type="ECO:0000256" key="1">
    <source>
        <dbReference type="ARBA" id="ARBA00000077"/>
    </source>
</evidence>
<comment type="subcellular location">
    <subcellularLocation>
        <location evidence="10">Cytoplasm</location>
    </subcellularLocation>
</comment>
<dbReference type="PROSITE" id="PS50879">
    <property type="entry name" value="RNASE_H_1"/>
    <property type="match status" value="1"/>
</dbReference>
<dbReference type="GO" id="GO:0004523">
    <property type="term" value="F:RNA-DNA hybrid ribonuclease activity"/>
    <property type="evidence" value="ECO:0007669"/>
    <property type="project" value="UniProtKB-UniRule"/>
</dbReference>
<feature type="binding site" evidence="10">
    <location>
        <position position="11"/>
    </location>
    <ligand>
        <name>Mg(2+)</name>
        <dbReference type="ChEBI" id="CHEBI:18420"/>
        <label>1</label>
    </ligand>
</feature>
<dbReference type="InterPro" id="IPR036397">
    <property type="entry name" value="RNaseH_sf"/>
</dbReference>
<keyword evidence="5 10" id="KW-0540">Nuclease</keyword>
<comment type="function">
    <text evidence="10">Endonuclease that specifically degrades the RNA of RNA-DNA hybrids.</text>
</comment>
<evidence type="ECO:0000256" key="10">
    <source>
        <dbReference type="HAMAP-Rule" id="MF_00042"/>
    </source>
</evidence>
<dbReference type="Pfam" id="PF00075">
    <property type="entry name" value="RNase_H"/>
    <property type="match status" value="1"/>
</dbReference>
<dbReference type="PANTHER" id="PTHR10642">
    <property type="entry name" value="RIBONUCLEASE H1"/>
    <property type="match status" value="1"/>
</dbReference>
<evidence type="ECO:0000256" key="9">
    <source>
        <dbReference type="ARBA" id="ARBA00022842"/>
    </source>
</evidence>
<feature type="binding site" evidence="10">
    <location>
        <position position="135"/>
    </location>
    <ligand>
        <name>Mg(2+)</name>
        <dbReference type="ChEBI" id="CHEBI:18420"/>
        <label>2</label>
    </ligand>
</feature>
<comment type="cofactor">
    <cofactor evidence="10">
        <name>Mg(2+)</name>
        <dbReference type="ChEBI" id="CHEBI:18420"/>
    </cofactor>
    <text evidence="10">Binds 1 Mg(2+) ion per subunit. May bind a second metal ion at a regulatory site, or after substrate binding.</text>
</comment>
<dbReference type="GO" id="GO:0005737">
    <property type="term" value="C:cytoplasm"/>
    <property type="evidence" value="ECO:0007669"/>
    <property type="project" value="UniProtKB-SubCell"/>
</dbReference>
<gene>
    <name evidence="10" type="primary">rnhA</name>
    <name evidence="12" type="ORF">B1757_01850</name>
</gene>